<dbReference type="SUPFAM" id="SSF46785">
    <property type="entry name" value="Winged helix' DNA-binding domain"/>
    <property type="match status" value="1"/>
</dbReference>
<dbReference type="GO" id="GO:0003677">
    <property type="term" value="F:DNA binding"/>
    <property type="evidence" value="ECO:0007669"/>
    <property type="project" value="UniProtKB-KW"/>
</dbReference>
<dbReference type="Gene3D" id="1.10.10.10">
    <property type="entry name" value="Winged helix-like DNA-binding domain superfamily/Winged helix DNA-binding domain"/>
    <property type="match status" value="1"/>
</dbReference>
<dbReference type="InterPro" id="IPR023187">
    <property type="entry name" value="Tscrpt_reg_MarR-type_CS"/>
</dbReference>
<dbReference type="SMART" id="SM00347">
    <property type="entry name" value="HTH_MARR"/>
    <property type="match status" value="1"/>
</dbReference>
<keyword evidence="1" id="KW-0805">Transcription regulation</keyword>
<dbReference type="GO" id="GO:0003700">
    <property type="term" value="F:DNA-binding transcription factor activity"/>
    <property type="evidence" value="ECO:0007669"/>
    <property type="project" value="InterPro"/>
</dbReference>
<dbReference type="GO" id="GO:0006950">
    <property type="term" value="P:response to stress"/>
    <property type="evidence" value="ECO:0007669"/>
    <property type="project" value="TreeGrafter"/>
</dbReference>
<dbReference type="InterPro" id="IPR039422">
    <property type="entry name" value="MarR/SlyA-like"/>
</dbReference>
<keyword evidence="2" id="KW-0238">DNA-binding</keyword>
<evidence type="ECO:0000256" key="3">
    <source>
        <dbReference type="ARBA" id="ARBA00023163"/>
    </source>
</evidence>
<dbReference type="InterPro" id="IPR036390">
    <property type="entry name" value="WH_DNA-bd_sf"/>
</dbReference>
<dbReference type="AlphaFoldDB" id="A0A918PBC3"/>
<accession>A0A918PBC3</accession>
<evidence type="ECO:0000313" key="6">
    <source>
        <dbReference type="Proteomes" id="UP000648075"/>
    </source>
</evidence>
<dbReference type="PRINTS" id="PR00598">
    <property type="entry name" value="HTHMARR"/>
</dbReference>
<dbReference type="PANTHER" id="PTHR33164">
    <property type="entry name" value="TRANSCRIPTIONAL REGULATOR, MARR FAMILY"/>
    <property type="match status" value="1"/>
</dbReference>
<evidence type="ECO:0000313" key="5">
    <source>
        <dbReference type="EMBL" id="GGY96389.1"/>
    </source>
</evidence>
<dbReference type="InterPro" id="IPR000835">
    <property type="entry name" value="HTH_MarR-typ"/>
</dbReference>
<protein>
    <submittedName>
        <fullName evidence="5">MarR family transcriptional regulator</fullName>
    </submittedName>
</protein>
<keyword evidence="3" id="KW-0804">Transcription</keyword>
<dbReference type="PROSITE" id="PS01117">
    <property type="entry name" value="HTH_MARR_1"/>
    <property type="match status" value="1"/>
</dbReference>
<comment type="caution">
    <text evidence="5">The sequence shown here is derived from an EMBL/GenBank/DDBJ whole genome shotgun (WGS) entry which is preliminary data.</text>
</comment>
<dbReference type="EMBL" id="BMZA01000002">
    <property type="protein sequence ID" value="GGY96389.1"/>
    <property type="molecule type" value="Genomic_DNA"/>
</dbReference>
<dbReference type="Pfam" id="PF01047">
    <property type="entry name" value="MarR"/>
    <property type="match status" value="1"/>
</dbReference>
<sequence length="146" mass="16637">MERKFGPVLGQITRLIRRSFDVRARKIGVTRAQWQVLYHLREHPGVKQSGLAELLEVEPITAGRMIDRMEEAGLVERRPDPADRRAWRLHLTAQGADVMDRLEPLADETIETALNGLPREERDSLFASLQKIRTNLLRDSGAAECD</sequence>
<keyword evidence="6" id="KW-1185">Reference proteome</keyword>
<proteinExistence type="predicted"/>
<evidence type="ECO:0000256" key="1">
    <source>
        <dbReference type="ARBA" id="ARBA00023015"/>
    </source>
</evidence>
<organism evidence="5 6">
    <name type="scientific">Novosphingobium colocasiae</name>
    <dbReference type="NCBI Taxonomy" id="1256513"/>
    <lineage>
        <taxon>Bacteria</taxon>
        <taxon>Pseudomonadati</taxon>
        <taxon>Pseudomonadota</taxon>
        <taxon>Alphaproteobacteria</taxon>
        <taxon>Sphingomonadales</taxon>
        <taxon>Sphingomonadaceae</taxon>
        <taxon>Novosphingobium</taxon>
    </lineage>
</organism>
<dbReference type="Proteomes" id="UP000648075">
    <property type="component" value="Unassembled WGS sequence"/>
</dbReference>
<evidence type="ECO:0000256" key="2">
    <source>
        <dbReference type="ARBA" id="ARBA00023125"/>
    </source>
</evidence>
<gene>
    <name evidence="5" type="ORF">GCM10011614_09000</name>
</gene>
<evidence type="ECO:0000259" key="4">
    <source>
        <dbReference type="PROSITE" id="PS50995"/>
    </source>
</evidence>
<dbReference type="InterPro" id="IPR036388">
    <property type="entry name" value="WH-like_DNA-bd_sf"/>
</dbReference>
<feature type="domain" description="HTH marR-type" evidence="4">
    <location>
        <begin position="2"/>
        <end position="134"/>
    </location>
</feature>
<dbReference type="PROSITE" id="PS50995">
    <property type="entry name" value="HTH_MARR_2"/>
    <property type="match status" value="1"/>
</dbReference>
<reference evidence="5" key="1">
    <citation type="journal article" date="2014" name="Int. J. Syst. Evol. Microbiol.">
        <title>Complete genome sequence of Corynebacterium casei LMG S-19264T (=DSM 44701T), isolated from a smear-ripened cheese.</title>
        <authorList>
            <consortium name="US DOE Joint Genome Institute (JGI-PGF)"/>
            <person name="Walter F."/>
            <person name="Albersmeier A."/>
            <person name="Kalinowski J."/>
            <person name="Ruckert C."/>
        </authorList>
    </citation>
    <scope>NUCLEOTIDE SEQUENCE</scope>
    <source>
        <strain evidence="5">KCTC 32255</strain>
    </source>
</reference>
<dbReference type="PANTHER" id="PTHR33164:SF64">
    <property type="entry name" value="TRANSCRIPTIONAL REGULATOR SLYA"/>
    <property type="match status" value="1"/>
</dbReference>
<reference evidence="5" key="2">
    <citation type="submission" date="2020-09" db="EMBL/GenBank/DDBJ databases">
        <authorList>
            <person name="Sun Q."/>
            <person name="Kim S."/>
        </authorList>
    </citation>
    <scope>NUCLEOTIDE SEQUENCE</scope>
    <source>
        <strain evidence="5">KCTC 32255</strain>
    </source>
</reference>
<dbReference type="RefSeq" id="WP_189619930.1">
    <property type="nucleotide sequence ID" value="NZ_BMZA01000002.1"/>
</dbReference>
<name>A0A918PBC3_9SPHN</name>